<dbReference type="InterPro" id="IPR011044">
    <property type="entry name" value="Quino_amine_DH_bsu"/>
</dbReference>
<evidence type="ECO:0000313" key="1">
    <source>
        <dbReference type="EMBL" id="PZE18401.1"/>
    </source>
</evidence>
<evidence type="ECO:0008006" key="3">
    <source>
        <dbReference type="Google" id="ProtNLM"/>
    </source>
</evidence>
<dbReference type="RefSeq" id="WP_111061301.1">
    <property type="nucleotide sequence ID" value="NZ_JBHUCU010000007.1"/>
</dbReference>
<evidence type="ECO:0000313" key="2">
    <source>
        <dbReference type="Proteomes" id="UP000249248"/>
    </source>
</evidence>
<dbReference type="PROSITE" id="PS51257">
    <property type="entry name" value="PROKAR_LIPOPROTEIN"/>
    <property type="match status" value="1"/>
</dbReference>
<dbReference type="AlphaFoldDB" id="A0A2W1N5J7"/>
<dbReference type="Pfam" id="PF16819">
    <property type="entry name" value="DUF5074"/>
    <property type="match status" value="1"/>
</dbReference>
<dbReference type="InterPro" id="IPR015943">
    <property type="entry name" value="WD40/YVTN_repeat-like_dom_sf"/>
</dbReference>
<dbReference type="SUPFAM" id="SSF50969">
    <property type="entry name" value="YVTN repeat-like/Quinoprotein amine dehydrogenase"/>
    <property type="match status" value="1"/>
</dbReference>
<name>A0A2W1N5J7_9FLAO</name>
<accession>A0A2W1N5J7</accession>
<organism evidence="1 2">
    <name type="scientific">Putridiphycobacter roseus</name>
    <dbReference type="NCBI Taxonomy" id="2219161"/>
    <lineage>
        <taxon>Bacteria</taxon>
        <taxon>Pseudomonadati</taxon>
        <taxon>Bacteroidota</taxon>
        <taxon>Flavobacteriia</taxon>
        <taxon>Flavobacteriales</taxon>
        <taxon>Crocinitomicaceae</taxon>
        <taxon>Putridiphycobacter</taxon>
    </lineage>
</organism>
<dbReference type="InterPro" id="IPR051200">
    <property type="entry name" value="Host-pathogen_enzymatic-act"/>
</dbReference>
<proteinExistence type="predicted"/>
<dbReference type="PANTHER" id="PTHR47197:SF3">
    <property type="entry name" value="DIHYDRO-HEME D1 DEHYDROGENASE"/>
    <property type="match status" value="1"/>
</dbReference>
<comment type="caution">
    <text evidence="1">The sequence shown here is derived from an EMBL/GenBank/DDBJ whole genome shotgun (WGS) entry which is preliminary data.</text>
</comment>
<dbReference type="Proteomes" id="UP000249248">
    <property type="component" value="Unassembled WGS sequence"/>
</dbReference>
<sequence>MKNIFFITLLIILGISCKKKPIETPKINTEYSNGILCLNEGLFQQNNASLSFYQKNNSAVDNSIFKKVNGRGLGDTANDMISYSYNGEQYLAIVVNVSSQIEILNLNTLETVKQIGVFNENNESRSPRSIAVYNDHLYIVNFDGTVLIVSLANYNTIKILEVGNNPDHNLLVDDALWVVNTGGLNYPNYDSTISVIDLNSNTIVSTINVGINPGKMVADDQGNVYVISRGNYSNLTPKLIRINKTSKLKEATYHIPITQMAYLQNNIYYYDEDQKAIKLFNTDNLTFETGHFIDCGNFETFYQIHIDPYNQDIYLNDANGYVNMSSIRKYDKEGNYKNEFNTGLITSKLLFTP</sequence>
<dbReference type="PANTHER" id="PTHR47197">
    <property type="entry name" value="PROTEIN NIRF"/>
    <property type="match status" value="1"/>
</dbReference>
<protein>
    <recommendedName>
        <fullName evidence="3">YncE family protein</fullName>
    </recommendedName>
</protein>
<dbReference type="EMBL" id="QKSB01000001">
    <property type="protein sequence ID" value="PZE18401.1"/>
    <property type="molecule type" value="Genomic_DNA"/>
</dbReference>
<keyword evidence="2" id="KW-1185">Reference proteome</keyword>
<gene>
    <name evidence="1" type="ORF">DNU06_00765</name>
</gene>
<dbReference type="OrthoDB" id="792648at2"/>
<dbReference type="Gene3D" id="2.130.10.10">
    <property type="entry name" value="YVTN repeat-like/Quinoprotein amine dehydrogenase"/>
    <property type="match status" value="1"/>
</dbReference>
<reference evidence="1 2" key="1">
    <citation type="submission" date="2018-06" db="EMBL/GenBank/DDBJ databases">
        <title>The draft genome sequence of Crocinitomix sp. SM1701.</title>
        <authorList>
            <person name="Zhang X."/>
        </authorList>
    </citation>
    <scope>NUCLEOTIDE SEQUENCE [LARGE SCALE GENOMIC DNA]</scope>
    <source>
        <strain evidence="1 2">SM1701</strain>
    </source>
</reference>
<dbReference type="InterPro" id="IPR031815">
    <property type="entry name" value="DUF5074"/>
</dbReference>